<dbReference type="Pfam" id="PF09527">
    <property type="entry name" value="ATPase_gene1"/>
    <property type="match status" value="1"/>
</dbReference>
<proteinExistence type="predicted"/>
<dbReference type="EMBL" id="QLMA01000003">
    <property type="protein sequence ID" value="RAJ83247.1"/>
    <property type="molecule type" value="Genomic_DNA"/>
</dbReference>
<keyword evidence="1" id="KW-0812">Transmembrane</keyword>
<keyword evidence="1" id="KW-1133">Transmembrane helix</keyword>
<dbReference type="Proteomes" id="UP000249819">
    <property type="component" value="Unassembled WGS sequence"/>
</dbReference>
<evidence type="ECO:0000313" key="3">
    <source>
        <dbReference type="Proteomes" id="UP000249819"/>
    </source>
</evidence>
<dbReference type="InterPro" id="IPR032820">
    <property type="entry name" value="ATPase_put"/>
</dbReference>
<name>A0A327W1T1_9BACT</name>
<reference evidence="2 3" key="1">
    <citation type="submission" date="2018-06" db="EMBL/GenBank/DDBJ databases">
        <title>Genomic Encyclopedia of Archaeal and Bacterial Type Strains, Phase II (KMG-II): from individual species to whole genera.</title>
        <authorList>
            <person name="Goeker M."/>
        </authorList>
    </citation>
    <scope>NUCLEOTIDE SEQUENCE [LARGE SCALE GENOMIC DNA]</scope>
    <source>
        <strain evidence="2 3">DSM 29821</strain>
    </source>
</reference>
<keyword evidence="1" id="KW-0472">Membrane</keyword>
<sequence>MRYAGLAFQMMTTLGLAVFAGYKLDQKIGWRFPVFLVIFSLLGLAIILWQIIKDTRR</sequence>
<evidence type="ECO:0000256" key="1">
    <source>
        <dbReference type="SAM" id="Phobius"/>
    </source>
</evidence>
<dbReference type="AlphaFoldDB" id="A0A327W1T1"/>
<comment type="caution">
    <text evidence="2">The sequence shown here is derived from an EMBL/GenBank/DDBJ whole genome shotgun (WGS) entry which is preliminary data.</text>
</comment>
<evidence type="ECO:0000313" key="2">
    <source>
        <dbReference type="EMBL" id="RAJ83247.1"/>
    </source>
</evidence>
<gene>
    <name evidence="2" type="ORF">CLV59_103208</name>
</gene>
<dbReference type="OrthoDB" id="9798708at2"/>
<keyword evidence="3" id="KW-1185">Reference proteome</keyword>
<accession>A0A327W1T1</accession>
<organism evidence="2 3">
    <name type="scientific">Chitinophaga dinghuensis</name>
    <dbReference type="NCBI Taxonomy" id="1539050"/>
    <lineage>
        <taxon>Bacteria</taxon>
        <taxon>Pseudomonadati</taxon>
        <taxon>Bacteroidota</taxon>
        <taxon>Chitinophagia</taxon>
        <taxon>Chitinophagales</taxon>
        <taxon>Chitinophagaceae</taxon>
        <taxon>Chitinophaga</taxon>
    </lineage>
</organism>
<feature type="transmembrane region" description="Helical" evidence="1">
    <location>
        <begin position="30"/>
        <end position="52"/>
    </location>
</feature>
<protein>
    <submittedName>
        <fullName evidence="2">Putative F0F1-ATPase subunit (Ca2+/Mg2+ transporter)</fullName>
    </submittedName>
</protein>